<reference evidence="1" key="1">
    <citation type="submission" date="2021-01" db="EMBL/GenBank/DDBJ databases">
        <authorList>
            <person name="Kaushik A."/>
        </authorList>
    </citation>
    <scope>NUCLEOTIDE SEQUENCE</scope>
    <source>
        <strain evidence="1">AG5</strain>
    </source>
</reference>
<evidence type="ECO:0000313" key="2">
    <source>
        <dbReference type="Proteomes" id="UP000663827"/>
    </source>
</evidence>
<dbReference type="OrthoDB" id="2423195at2759"/>
<name>A0A8H3I241_9AGAM</name>
<comment type="caution">
    <text evidence="1">The sequence shown here is derived from an EMBL/GenBank/DDBJ whole genome shotgun (WGS) entry which is preliminary data.</text>
</comment>
<dbReference type="EMBL" id="CAJNJQ010004333">
    <property type="protein sequence ID" value="CAE7210048.1"/>
    <property type="molecule type" value="Genomic_DNA"/>
</dbReference>
<accession>A0A8H3I241</accession>
<evidence type="ECO:0000313" key="1">
    <source>
        <dbReference type="EMBL" id="CAE7210048.1"/>
    </source>
</evidence>
<dbReference type="AlphaFoldDB" id="A0A8H3I241"/>
<dbReference type="Proteomes" id="UP000663827">
    <property type="component" value="Unassembled WGS sequence"/>
</dbReference>
<gene>
    <name evidence="1" type="ORF">RDB_LOCUS150747</name>
</gene>
<protein>
    <submittedName>
        <fullName evidence="1">Uncharacterized protein</fullName>
    </submittedName>
</protein>
<sequence length="184" mass="20819">MEAIMPSVRHFAGPGLLIEALLNSKLAKQMELLEFHEAVAFELGRLDDLLLCLNSLALSELPNLKGLGLFILTAMPEQWEMMLDVLFKFAVRAPMLKELLLCPISEGPTPAELDRLLQILGHFPHLRKLVIHVEDLISPHTDDDNIEYFYEHAKRSCPLLDIMDINPMLTSSQIHSPFKRGLNV</sequence>
<organism evidence="1 2">
    <name type="scientific">Rhizoctonia solani</name>
    <dbReference type="NCBI Taxonomy" id="456999"/>
    <lineage>
        <taxon>Eukaryota</taxon>
        <taxon>Fungi</taxon>
        <taxon>Dikarya</taxon>
        <taxon>Basidiomycota</taxon>
        <taxon>Agaricomycotina</taxon>
        <taxon>Agaricomycetes</taxon>
        <taxon>Cantharellales</taxon>
        <taxon>Ceratobasidiaceae</taxon>
        <taxon>Rhizoctonia</taxon>
    </lineage>
</organism>
<proteinExistence type="predicted"/>